<gene>
    <name evidence="1" type="ORF">RM544_03225</name>
</gene>
<sequence>MLKKYDDIDDVWSTWPEHLSKVKEYIKQNDKLQDKKGWCFEEAQVLENTRDKQMLLIIFTGFDTEEGIALRLYVVAESQGDDIKIVSCKRSNLLY</sequence>
<dbReference type="AlphaFoldDB" id="A0AAW8QX25"/>
<accession>A0AAW8QX25</accession>
<dbReference type="RefSeq" id="WP_311360329.1">
    <property type="nucleotide sequence ID" value="NZ_JAVRIE010000001.1"/>
</dbReference>
<evidence type="ECO:0000313" key="1">
    <source>
        <dbReference type="EMBL" id="MDT0581536.1"/>
    </source>
</evidence>
<reference evidence="1 2" key="1">
    <citation type="submission" date="2023-09" db="EMBL/GenBank/DDBJ databases">
        <authorList>
            <person name="Rey-Velasco X."/>
        </authorList>
    </citation>
    <scope>NUCLEOTIDE SEQUENCE [LARGE SCALE GENOMIC DNA]</scope>
    <source>
        <strain evidence="1 2">W409</strain>
    </source>
</reference>
<organism evidence="1 2">
    <name type="scientific">Brumicola blandensis</name>
    <dbReference type="NCBI Taxonomy" id="3075611"/>
    <lineage>
        <taxon>Bacteria</taxon>
        <taxon>Pseudomonadati</taxon>
        <taxon>Pseudomonadota</taxon>
        <taxon>Gammaproteobacteria</taxon>
        <taxon>Alteromonadales</taxon>
        <taxon>Alteromonadaceae</taxon>
        <taxon>Brumicola</taxon>
    </lineage>
</organism>
<keyword evidence="2" id="KW-1185">Reference proteome</keyword>
<protein>
    <submittedName>
        <fullName evidence="1">Uncharacterized protein</fullName>
    </submittedName>
</protein>
<dbReference type="Proteomes" id="UP001249020">
    <property type="component" value="Unassembled WGS sequence"/>
</dbReference>
<dbReference type="EMBL" id="JAVRIE010000001">
    <property type="protein sequence ID" value="MDT0581536.1"/>
    <property type="molecule type" value="Genomic_DNA"/>
</dbReference>
<comment type="caution">
    <text evidence="1">The sequence shown here is derived from an EMBL/GenBank/DDBJ whole genome shotgun (WGS) entry which is preliminary data.</text>
</comment>
<evidence type="ECO:0000313" key="2">
    <source>
        <dbReference type="Proteomes" id="UP001249020"/>
    </source>
</evidence>
<proteinExistence type="predicted"/>
<name>A0AAW8QX25_9ALTE</name>